<keyword evidence="1" id="KW-1133">Transmembrane helix</keyword>
<protein>
    <recommendedName>
        <fullName evidence="2">YscD/Y4YQ C-terminal domain-containing protein</fullName>
    </recommendedName>
</protein>
<gene>
    <name evidence="3" type="ORF">HZF05_08805</name>
</gene>
<feature type="transmembrane region" description="Helical" evidence="1">
    <location>
        <begin position="153"/>
        <end position="178"/>
    </location>
</feature>
<feature type="domain" description="YscD/Y4YQ C-terminal" evidence="2">
    <location>
        <begin position="323"/>
        <end position="372"/>
    </location>
</feature>
<organism evidence="3 4">
    <name type="scientific">Sphingomonas chungangi</name>
    <dbReference type="NCBI Taxonomy" id="2683589"/>
    <lineage>
        <taxon>Bacteria</taxon>
        <taxon>Pseudomonadati</taxon>
        <taxon>Pseudomonadota</taxon>
        <taxon>Alphaproteobacteria</taxon>
        <taxon>Sphingomonadales</taxon>
        <taxon>Sphingomonadaceae</taxon>
        <taxon>Sphingomonas</taxon>
    </lineage>
</organism>
<name>A0A838L6T3_9SPHN</name>
<comment type="caution">
    <text evidence="3">The sequence shown here is derived from an EMBL/GenBank/DDBJ whole genome shotgun (WGS) entry which is preliminary data.</text>
</comment>
<reference evidence="3 4" key="1">
    <citation type="submission" date="2020-07" db="EMBL/GenBank/DDBJ databases">
        <authorList>
            <person name="Sun Q."/>
        </authorList>
    </citation>
    <scope>NUCLEOTIDE SEQUENCE [LARGE SCALE GENOMIC DNA]</scope>
    <source>
        <strain evidence="3 4">CGMCC 1.13654</strain>
    </source>
</reference>
<dbReference type="Pfam" id="PF23893">
    <property type="entry name" value="Y4YQ_C"/>
    <property type="match status" value="1"/>
</dbReference>
<sequence>MTDAPQPHVLRVLNGRLAGTEKALPPAGTLSIGYQFWQDVVIRDPATRGIALDVSFDETGAAQLVVLSGEARLLGSTLGAGQTALLPPYVPFSIGGVALAWGDPASARWQEAGGLAASVPAVPPPPPTILDTAGAMVATAGERFAELFTGKRAFALSVAGLLLVGATAAGPAVTLLGLRGNDADRAETALDRAGLPGLAAVPDATQQGVLVTGVVATEADRVRAQDVLRTAYVPGTVQVQTSQELAQASADVARIHGHDAVATPIGRTSVELRTTPLTGDDRTKLLDAVKADVPAVSQVAIRDDLAPADDAPLNSVQDATKKVSTVVAGDPAYIATADGAHYFPGAMMPSGHKLVSIQGNTVLLEKNGRQTRLTF</sequence>
<dbReference type="EMBL" id="JACEIB010000006">
    <property type="protein sequence ID" value="MBA2934199.1"/>
    <property type="molecule type" value="Genomic_DNA"/>
</dbReference>
<accession>A0A838L6T3</accession>
<evidence type="ECO:0000259" key="2">
    <source>
        <dbReference type="Pfam" id="PF23893"/>
    </source>
</evidence>
<evidence type="ECO:0000256" key="1">
    <source>
        <dbReference type="SAM" id="Phobius"/>
    </source>
</evidence>
<keyword evidence="1" id="KW-0472">Membrane</keyword>
<dbReference type="InterPro" id="IPR057770">
    <property type="entry name" value="YscD/Y4YQ_C"/>
</dbReference>
<proteinExistence type="predicted"/>
<dbReference type="RefSeq" id="WP_160365707.1">
    <property type="nucleotide sequence ID" value="NZ_JACEIB010000006.1"/>
</dbReference>
<dbReference type="Proteomes" id="UP000570166">
    <property type="component" value="Unassembled WGS sequence"/>
</dbReference>
<keyword evidence="1" id="KW-0812">Transmembrane</keyword>
<evidence type="ECO:0000313" key="4">
    <source>
        <dbReference type="Proteomes" id="UP000570166"/>
    </source>
</evidence>
<evidence type="ECO:0000313" key="3">
    <source>
        <dbReference type="EMBL" id="MBA2934199.1"/>
    </source>
</evidence>
<dbReference type="AlphaFoldDB" id="A0A838L6T3"/>
<keyword evidence="4" id="KW-1185">Reference proteome</keyword>